<name>M1F183_9CAUD</name>
<gene>
    <name evidence="2" type="ORF">CR9_043</name>
</gene>
<reference evidence="2 3" key="1">
    <citation type="submission" date="2012-02" db="EMBL/GenBank/DDBJ databases">
        <title>Complete Genome Sequence of Cronobacter sakazakii Bacteriophage CR9.</title>
        <authorList>
            <person name="Shin H."/>
            <person name="Lee J.-H."/>
            <person name="Kim Y."/>
            <person name="Ryu S."/>
        </authorList>
    </citation>
    <scope>NUCLEOTIDE SEQUENCE [LARGE SCALE GENOMIC DNA]</scope>
</reference>
<dbReference type="OrthoDB" id="19153at10239"/>
<sequence length="111" mass="12989">MAVLNFYHLRKVIPENAVYIGRRMPHFGLQQSKFANPFKLSKEEPRGATIERYRVWLWEQIRSGKITIEDLLALEGKDLVCFCHPHPCHGDVIEAAVKWARKVYDKRRGNV</sequence>
<proteinExistence type="predicted"/>
<dbReference type="EMBL" id="JQ691611">
    <property type="protein sequence ID" value="AFH20927.1"/>
    <property type="molecule type" value="Genomic_DNA"/>
</dbReference>
<dbReference type="Proteomes" id="UP000011829">
    <property type="component" value="Segment"/>
</dbReference>
<evidence type="ECO:0000259" key="1">
    <source>
        <dbReference type="Pfam" id="PF14216"/>
    </source>
</evidence>
<evidence type="ECO:0000313" key="2">
    <source>
        <dbReference type="EMBL" id="AFH20927.1"/>
    </source>
</evidence>
<dbReference type="KEGG" id="vg:18562885"/>
<dbReference type="GeneID" id="18562885"/>
<dbReference type="Pfam" id="PF14216">
    <property type="entry name" value="DUF4326"/>
    <property type="match status" value="1"/>
</dbReference>
<evidence type="ECO:0000313" key="3">
    <source>
        <dbReference type="Proteomes" id="UP000011829"/>
    </source>
</evidence>
<accession>M1F183</accession>
<organism evidence="2 3">
    <name type="scientific">Cronobacter phage CR9</name>
    <dbReference type="NCBI Taxonomy" id="1162290"/>
    <lineage>
        <taxon>Viruses</taxon>
        <taxon>Duplodnaviria</taxon>
        <taxon>Heunggongvirae</taxon>
        <taxon>Uroviricota</taxon>
        <taxon>Caudoviricetes</taxon>
        <taxon>Vequintavirinae</taxon>
        <taxon>Certrevirus</taxon>
        <taxon>Certrevirus CR9</taxon>
    </lineage>
</organism>
<dbReference type="RefSeq" id="YP_009015005.1">
    <property type="nucleotide sequence ID" value="NC_023717.1"/>
</dbReference>
<protein>
    <submittedName>
        <fullName evidence="2">NrdA.1-like protein</fullName>
    </submittedName>
</protein>
<feature type="domain" description="DUF4326" evidence="1">
    <location>
        <begin position="13"/>
        <end position="93"/>
    </location>
</feature>
<keyword evidence="3" id="KW-1185">Reference proteome</keyword>
<dbReference type="InterPro" id="IPR025475">
    <property type="entry name" value="DUF4326"/>
</dbReference>